<evidence type="ECO:0000259" key="6">
    <source>
        <dbReference type="Pfam" id="PF07980"/>
    </source>
</evidence>
<keyword evidence="4" id="KW-0472">Membrane</keyword>
<proteinExistence type="inferred from homology"/>
<evidence type="ECO:0000256" key="3">
    <source>
        <dbReference type="ARBA" id="ARBA00022729"/>
    </source>
</evidence>
<dbReference type="RefSeq" id="WP_231007855.1">
    <property type="nucleotide sequence ID" value="NZ_JAJNEC010000007.1"/>
</dbReference>
<evidence type="ECO:0000313" key="8">
    <source>
        <dbReference type="EMBL" id="MCD2425380.1"/>
    </source>
</evidence>
<evidence type="ECO:0000259" key="7">
    <source>
        <dbReference type="Pfam" id="PF14322"/>
    </source>
</evidence>
<gene>
    <name evidence="8" type="ORF">LQ567_21530</name>
</gene>
<dbReference type="InterPro" id="IPR033985">
    <property type="entry name" value="SusD-like_N"/>
</dbReference>
<evidence type="ECO:0000313" key="9">
    <source>
        <dbReference type="Proteomes" id="UP001199816"/>
    </source>
</evidence>
<comment type="caution">
    <text evidence="8">The sequence shown here is derived from an EMBL/GenBank/DDBJ whole genome shotgun (WGS) entry which is preliminary data.</text>
</comment>
<keyword evidence="5" id="KW-0998">Cell outer membrane</keyword>
<dbReference type="InterPro" id="IPR011990">
    <property type="entry name" value="TPR-like_helical_dom_sf"/>
</dbReference>
<evidence type="ECO:0000256" key="4">
    <source>
        <dbReference type="ARBA" id="ARBA00023136"/>
    </source>
</evidence>
<feature type="domain" description="SusD-like N-terminal" evidence="7">
    <location>
        <begin position="20"/>
        <end position="222"/>
    </location>
</feature>
<protein>
    <submittedName>
        <fullName evidence="8">RagB/SusD family nutrient uptake outer membrane protein</fullName>
    </submittedName>
</protein>
<dbReference type="InterPro" id="IPR012944">
    <property type="entry name" value="SusD_RagB_dom"/>
</dbReference>
<keyword evidence="9" id="KW-1185">Reference proteome</keyword>
<name>A0ABS8PWV9_9BACT</name>
<keyword evidence="3" id="KW-0732">Signal</keyword>
<dbReference type="Pfam" id="PF14322">
    <property type="entry name" value="SusD-like_3"/>
    <property type="match status" value="1"/>
</dbReference>
<evidence type="ECO:0000256" key="5">
    <source>
        <dbReference type="ARBA" id="ARBA00023237"/>
    </source>
</evidence>
<evidence type="ECO:0000256" key="2">
    <source>
        <dbReference type="ARBA" id="ARBA00006275"/>
    </source>
</evidence>
<comment type="subcellular location">
    <subcellularLocation>
        <location evidence="1">Cell outer membrane</location>
    </subcellularLocation>
</comment>
<accession>A0ABS8PWV9</accession>
<feature type="domain" description="RagB/SusD" evidence="6">
    <location>
        <begin position="312"/>
        <end position="594"/>
    </location>
</feature>
<organism evidence="8 9">
    <name type="scientific">Niabella pedocola</name>
    <dbReference type="NCBI Taxonomy" id="1752077"/>
    <lineage>
        <taxon>Bacteria</taxon>
        <taxon>Pseudomonadati</taxon>
        <taxon>Bacteroidota</taxon>
        <taxon>Chitinophagia</taxon>
        <taxon>Chitinophagales</taxon>
        <taxon>Chitinophagaceae</taxon>
        <taxon>Niabella</taxon>
    </lineage>
</organism>
<dbReference type="Pfam" id="PF07980">
    <property type="entry name" value="SusD_RagB"/>
    <property type="match status" value="1"/>
</dbReference>
<sequence length="594" mass="67349">MKIKLFIAVVTAVCLFSCKKYLDKTPDEDLTLKDVFASRLHTQAFLTSMYAGQTWEINPVDPWARSPWTGGSDEMEITFPGSYIHNMNRGGWNAQNILDNWQFAYQTIRKADLFLENIDQLPLQEGYTQENKNNWIGEAHFIRAYDHFMIFRLYGPMPIMDKSKNPDDDFKLIKRSPVDSCVDFIVKECEAAAGLLPITRTSDQLGRATRAAALALKARVLLYAASPLFNGNPDFRNFRNTDGGALFPQAYDAGKWKRAADAAKECIDACTAAGYGLYTAPSNDPLENYTNLFLQNNNKEVLWASNHQAYQHLERCSSPLSYGGFSIMSVSQQLVDAYRDTLGRDVITGYNTDGSPVINTETGYTENGFAAKAYKYWPAGVSNMYVAREPRFYASVHYSGALWKGTAIQTYFSGKDGASKNTTDFSKTGYVLRKFANPLINIQTNTGWDLKTFILFRLGEQYLNYAEALNESQGPVSDVYTYVNAIRKRGGIPDLPQGLSKEEMRKQIWQERRIELAFEGHRYFDSRRWKIAVQTNNGNLYGLNIGAGSSQQDAAFYKRAVADKRIFVAPRDYFWPVPQPELDKDPNLLQSMYW</sequence>
<dbReference type="SUPFAM" id="SSF48452">
    <property type="entry name" value="TPR-like"/>
    <property type="match status" value="1"/>
</dbReference>
<evidence type="ECO:0000256" key="1">
    <source>
        <dbReference type="ARBA" id="ARBA00004442"/>
    </source>
</evidence>
<dbReference type="Proteomes" id="UP001199816">
    <property type="component" value="Unassembled WGS sequence"/>
</dbReference>
<dbReference type="Gene3D" id="1.25.40.390">
    <property type="match status" value="1"/>
</dbReference>
<comment type="similarity">
    <text evidence="2">Belongs to the SusD family.</text>
</comment>
<dbReference type="EMBL" id="JAJNEC010000007">
    <property type="protein sequence ID" value="MCD2425380.1"/>
    <property type="molecule type" value="Genomic_DNA"/>
</dbReference>
<reference evidence="8 9" key="1">
    <citation type="submission" date="2021-11" db="EMBL/GenBank/DDBJ databases">
        <title>Genomic of Niabella pedocola.</title>
        <authorList>
            <person name="Wu T."/>
        </authorList>
    </citation>
    <scope>NUCLEOTIDE SEQUENCE [LARGE SCALE GENOMIC DNA]</scope>
    <source>
        <strain evidence="8 9">JCM 31011</strain>
    </source>
</reference>